<dbReference type="Proteomes" id="UP000789342">
    <property type="component" value="Unassembled WGS sequence"/>
</dbReference>
<sequence>MQFVDATFIKLFEADYIKYTPSRRDDISKEEEDYKRSKGVRFIIDVSQHLQLPQIAIATAATFLHRFYMRKSFKEFHHYDIGGTCVFMACKTEEVSRKMKEVAIACAKSARKDKHLKDEKEFDKWHHTITKREPTIAATLCFDLSVEHPYKPLVEFFRGSKGSKVGYEGEDLENLFGSAWAFINDSFLTTTPVLYKPNVIASAVIFIASKLWGVQLNVEEKWWKKTKSSVYDIAEAVDDILEIYKLCKPRVVKKKEIVENPDDSGNPLENTEIENTVTVSHNSEISNSEIQTPKIESPDIKVEQSNQDQPMDDELEDGQITDDEKTKEAEETGQEVNGDVEMDLEANNDNKV</sequence>
<dbReference type="GO" id="GO:0006357">
    <property type="term" value="P:regulation of transcription by RNA polymerase II"/>
    <property type="evidence" value="ECO:0007669"/>
    <property type="project" value="InterPro"/>
</dbReference>
<dbReference type="OrthoDB" id="25002at2759"/>
<comment type="caution">
    <text evidence="4">The sequence shown here is derived from an EMBL/GenBank/DDBJ whole genome shotgun (WGS) entry which is preliminary data.</text>
</comment>
<dbReference type="CDD" id="cd20546">
    <property type="entry name" value="CYCLIN_SpCG1C_ScCTK2-like_rpt2"/>
    <property type="match status" value="1"/>
</dbReference>
<dbReference type="Pfam" id="PF00134">
    <property type="entry name" value="Cyclin_N"/>
    <property type="match status" value="1"/>
</dbReference>
<protein>
    <submittedName>
        <fullName evidence="4">11324_t:CDS:1</fullName>
    </submittedName>
</protein>
<name>A0A9N9A6B2_9GLOM</name>
<organism evidence="4 5">
    <name type="scientific">Acaulospora morrowiae</name>
    <dbReference type="NCBI Taxonomy" id="94023"/>
    <lineage>
        <taxon>Eukaryota</taxon>
        <taxon>Fungi</taxon>
        <taxon>Fungi incertae sedis</taxon>
        <taxon>Mucoromycota</taxon>
        <taxon>Glomeromycotina</taxon>
        <taxon>Glomeromycetes</taxon>
        <taxon>Diversisporales</taxon>
        <taxon>Acaulosporaceae</taxon>
        <taxon>Acaulospora</taxon>
    </lineage>
</organism>
<accession>A0A9N9A6B2</accession>
<evidence type="ECO:0000313" key="5">
    <source>
        <dbReference type="Proteomes" id="UP000789342"/>
    </source>
</evidence>
<reference evidence="4" key="1">
    <citation type="submission" date="2021-06" db="EMBL/GenBank/DDBJ databases">
        <authorList>
            <person name="Kallberg Y."/>
            <person name="Tangrot J."/>
            <person name="Rosling A."/>
        </authorList>
    </citation>
    <scope>NUCLEOTIDE SEQUENCE</scope>
    <source>
        <strain evidence="4">CL551</strain>
    </source>
</reference>
<gene>
    <name evidence="4" type="ORF">AMORRO_LOCUS4113</name>
</gene>
<dbReference type="Gene3D" id="1.10.472.10">
    <property type="entry name" value="Cyclin-like"/>
    <property type="match status" value="2"/>
</dbReference>
<dbReference type="InterPro" id="IPR036915">
    <property type="entry name" value="Cyclin-like_sf"/>
</dbReference>
<evidence type="ECO:0000256" key="1">
    <source>
        <dbReference type="RuleBase" id="RU000383"/>
    </source>
</evidence>
<dbReference type="InterPro" id="IPR013763">
    <property type="entry name" value="Cyclin-like_dom"/>
</dbReference>
<keyword evidence="5" id="KW-1185">Reference proteome</keyword>
<dbReference type="GO" id="GO:0016538">
    <property type="term" value="F:cyclin-dependent protein serine/threonine kinase regulator activity"/>
    <property type="evidence" value="ECO:0007669"/>
    <property type="project" value="InterPro"/>
</dbReference>
<dbReference type="SUPFAM" id="SSF47954">
    <property type="entry name" value="Cyclin-like"/>
    <property type="match status" value="2"/>
</dbReference>
<feature type="region of interest" description="Disordered" evidence="2">
    <location>
        <begin position="279"/>
        <end position="352"/>
    </location>
</feature>
<keyword evidence="1" id="KW-0195">Cyclin</keyword>
<comment type="similarity">
    <text evidence="1">Belongs to the cyclin family.</text>
</comment>
<dbReference type="EMBL" id="CAJVPV010002154">
    <property type="protein sequence ID" value="CAG8519165.1"/>
    <property type="molecule type" value="Genomic_DNA"/>
</dbReference>
<dbReference type="SMART" id="SM00385">
    <property type="entry name" value="CYCLIN"/>
    <property type="match status" value="2"/>
</dbReference>
<feature type="compositionally biased region" description="Polar residues" evidence="2">
    <location>
        <begin position="279"/>
        <end position="291"/>
    </location>
</feature>
<dbReference type="InterPro" id="IPR043198">
    <property type="entry name" value="Cyclin/Ssn8"/>
</dbReference>
<feature type="compositionally biased region" description="Acidic residues" evidence="2">
    <location>
        <begin position="310"/>
        <end position="321"/>
    </location>
</feature>
<evidence type="ECO:0000313" key="4">
    <source>
        <dbReference type="EMBL" id="CAG8519165.1"/>
    </source>
</evidence>
<evidence type="ECO:0000259" key="3">
    <source>
        <dbReference type="SMART" id="SM00385"/>
    </source>
</evidence>
<evidence type="ECO:0000256" key="2">
    <source>
        <dbReference type="SAM" id="MobiDB-lite"/>
    </source>
</evidence>
<dbReference type="InterPro" id="IPR006671">
    <property type="entry name" value="Cyclin_N"/>
</dbReference>
<feature type="domain" description="Cyclin-like" evidence="3">
    <location>
        <begin position="151"/>
        <end position="242"/>
    </location>
</feature>
<dbReference type="AlphaFoldDB" id="A0A9N9A6B2"/>
<proteinExistence type="inferred from homology"/>
<dbReference type="PANTHER" id="PTHR10026">
    <property type="entry name" value="CYCLIN"/>
    <property type="match status" value="1"/>
</dbReference>
<feature type="domain" description="Cyclin-like" evidence="3">
    <location>
        <begin position="41"/>
        <end position="138"/>
    </location>
</feature>